<evidence type="ECO:0000313" key="16">
    <source>
        <dbReference type="Proteomes" id="UP001652642"/>
    </source>
</evidence>
<keyword evidence="7 14" id="KW-0165">Cleavage on pair of basic residues</keyword>
<keyword evidence="6 14" id="KW-0272">Extracellular matrix</keyword>
<comment type="similarity">
    <text evidence="2 14">Belongs to the ZP domain family. ZPC subfamily.</text>
</comment>
<dbReference type="PRINTS" id="PR00023">
    <property type="entry name" value="ZPELLUCIDA"/>
</dbReference>
<comment type="PTM">
    <text evidence="14">Proteolytically cleaved before the transmembrane segment to yield the secreted ectodomain incorporated in the zona pellucida.</text>
</comment>
<evidence type="ECO:0000256" key="3">
    <source>
        <dbReference type="ARBA" id="ARBA00017980"/>
    </source>
</evidence>
<evidence type="ECO:0000259" key="15">
    <source>
        <dbReference type="PROSITE" id="PS51034"/>
    </source>
</evidence>
<sequence length="471" mass="52065">MGLLKALALVCLCWAVWEGAAFDSWDGVFRNPVGWRSSAARTDPSVGQPYALSWSQNYPQAWVDPSQPRILSPLTPVAAQCGEAQVVVTVNRDLFGTGRPIKATDLTLGSLGCQPTSYDAAQDLVTFAVGLHECGSTLQMTPESLVYSISLYYNPTPSASAIILRTSPAEVPIECHYPRKNNVSSKAIKPTWVPFTSTLSAEEKLSFFLRLMNEDWSAERVSNGYQLGDVMHIQADVNTENHVPLRLFVDNCVATLSPGRDSTPQYSIIDYKGCLIDGRSDASSAFLSPRLREDSLRFTVEVFRFSEDPRDLIYITCHLKVSAVDRAPDHEHKACSFNKASDSWIPVEGTQSICACCESRNCEQGQPRRLRPWDRWERGRRSVGEEEPAKHNKLKEVERDVMLGPILILDAYMTSRSLAGRHTGARGTLGEEDLFRSPGMLAGLILMAIAMILALATLGTFCSRRKRSGSP</sequence>
<protein>
    <recommendedName>
        <fullName evidence="3 14">Zona pellucida sperm-binding protein 3</fullName>
    </recommendedName>
</protein>
<evidence type="ECO:0000256" key="12">
    <source>
        <dbReference type="ARBA" id="ARBA00023157"/>
    </source>
</evidence>
<evidence type="ECO:0000256" key="14">
    <source>
        <dbReference type="RuleBase" id="RU367066"/>
    </source>
</evidence>
<organism evidence="16 17">
    <name type="scientific">Pogona vitticeps</name>
    <name type="common">central bearded dragon</name>
    <dbReference type="NCBI Taxonomy" id="103695"/>
    <lineage>
        <taxon>Eukaryota</taxon>
        <taxon>Metazoa</taxon>
        <taxon>Chordata</taxon>
        <taxon>Craniata</taxon>
        <taxon>Vertebrata</taxon>
        <taxon>Euteleostomi</taxon>
        <taxon>Lepidosauria</taxon>
        <taxon>Squamata</taxon>
        <taxon>Bifurcata</taxon>
        <taxon>Unidentata</taxon>
        <taxon>Episquamata</taxon>
        <taxon>Toxicofera</taxon>
        <taxon>Iguania</taxon>
        <taxon>Acrodonta</taxon>
        <taxon>Agamidae</taxon>
        <taxon>Amphibolurinae</taxon>
        <taxon>Pogona</taxon>
    </lineage>
</organism>
<dbReference type="PANTHER" id="PTHR11576:SF2">
    <property type="entry name" value="ZONA PELLUCIDA SPERM-BINDING PROTEIN 3"/>
    <property type="match status" value="1"/>
</dbReference>
<dbReference type="Pfam" id="PF23344">
    <property type="entry name" value="ZP-N"/>
    <property type="match status" value="1"/>
</dbReference>
<evidence type="ECO:0000256" key="10">
    <source>
        <dbReference type="ARBA" id="ARBA00022989"/>
    </source>
</evidence>
<feature type="chain" id="PRO_5044986269" description="Zona pellucida sperm-binding protein 3" evidence="14">
    <location>
        <begin position="22"/>
        <end position="471"/>
    </location>
</feature>
<dbReference type="InterPro" id="IPR055356">
    <property type="entry name" value="ZP-N"/>
</dbReference>
<dbReference type="InterPro" id="IPR017977">
    <property type="entry name" value="ZP_dom_CS"/>
</dbReference>
<feature type="transmembrane region" description="Helical" evidence="14">
    <location>
        <begin position="440"/>
        <end position="462"/>
    </location>
</feature>
<dbReference type="PANTHER" id="PTHR11576">
    <property type="entry name" value="ZONA PELLUCIDA SPERM-BINDING PROTEIN 3"/>
    <property type="match status" value="1"/>
</dbReference>
<evidence type="ECO:0000256" key="1">
    <source>
        <dbReference type="ARBA" id="ARBA00004498"/>
    </source>
</evidence>
<dbReference type="Pfam" id="PF00100">
    <property type="entry name" value="Zona_pellucida"/>
    <property type="match status" value="1"/>
</dbReference>
<keyword evidence="10 14" id="KW-1133">Transmembrane helix</keyword>
<keyword evidence="11 14" id="KW-0472">Membrane</keyword>
<dbReference type="InterPro" id="IPR055355">
    <property type="entry name" value="ZP-C"/>
</dbReference>
<evidence type="ECO:0000256" key="9">
    <source>
        <dbReference type="ARBA" id="ARBA00022729"/>
    </source>
</evidence>
<feature type="domain" description="ZP" evidence="15">
    <location>
        <begin position="80"/>
        <end position="342"/>
    </location>
</feature>
<dbReference type="SMART" id="SM00241">
    <property type="entry name" value="ZP"/>
    <property type="match status" value="1"/>
</dbReference>
<comment type="domain">
    <text evidence="14">The ZP domain is involved in the polymerization of the ZP proteins to form the zona pellucida.</text>
</comment>
<evidence type="ECO:0000256" key="8">
    <source>
        <dbReference type="ARBA" id="ARBA00022692"/>
    </source>
</evidence>
<dbReference type="RefSeq" id="XP_072837984.1">
    <property type="nucleotide sequence ID" value="XM_072981883.1"/>
</dbReference>
<evidence type="ECO:0000256" key="7">
    <source>
        <dbReference type="ARBA" id="ARBA00022685"/>
    </source>
</evidence>
<evidence type="ECO:0000256" key="13">
    <source>
        <dbReference type="ARBA" id="ARBA00023180"/>
    </source>
</evidence>
<keyword evidence="9 14" id="KW-0732">Signal</keyword>
<dbReference type="PROSITE" id="PS51034">
    <property type="entry name" value="ZP_2"/>
    <property type="match status" value="1"/>
</dbReference>
<keyword evidence="12 14" id="KW-1015">Disulfide bond</keyword>
<evidence type="ECO:0000256" key="11">
    <source>
        <dbReference type="ARBA" id="ARBA00023136"/>
    </source>
</evidence>
<dbReference type="InterPro" id="IPR042235">
    <property type="entry name" value="ZP-C_dom"/>
</dbReference>
<dbReference type="InterPro" id="IPR001507">
    <property type="entry name" value="ZP_dom"/>
</dbReference>
<dbReference type="InterPro" id="IPR048290">
    <property type="entry name" value="ZP_chr"/>
</dbReference>
<comment type="subcellular location">
    <subcellularLocation>
        <location evidence="1">Secreted</location>
        <location evidence="1">Extracellular space</location>
        <location evidence="1">Extracellular matrix</location>
    </subcellularLocation>
    <subcellularLocation>
        <location evidence="14">Zona pellucida</location>
    </subcellularLocation>
    <subcellularLocation>
        <location evidence="14">Cell membrane</location>
        <topology evidence="14">Single-pass type I membrane protein</topology>
    </subcellularLocation>
</comment>
<feature type="signal peptide" evidence="14">
    <location>
        <begin position="1"/>
        <end position="21"/>
    </location>
</feature>
<comment type="function">
    <text evidence="14">Component of the zona pellucida, an extracellular matrix surrounding oocytes which mediates sperm binding, induction of the acrosome reaction and prevents post-fertilization polyspermy. The zona pellucida is composed of 3 to 4 glycoproteins, ZP1, ZP2, ZP3, and ZP4. ZP3 is essential for sperm binding and zona matrix formation.</text>
</comment>
<keyword evidence="13" id="KW-0325">Glycoprotein</keyword>
<proteinExistence type="inferred from homology"/>
<keyword evidence="8 14" id="KW-0812">Transmembrane</keyword>
<keyword evidence="5 14" id="KW-0964">Secreted</keyword>
<accession>A0ABM5EXV4</accession>
<dbReference type="Proteomes" id="UP001652642">
    <property type="component" value="Chromosome 12"/>
</dbReference>
<dbReference type="GeneID" id="110071452"/>
<evidence type="ECO:0000256" key="4">
    <source>
        <dbReference type="ARBA" id="ARBA00022475"/>
    </source>
</evidence>
<dbReference type="Gene3D" id="2.60.40.4100">
    <property type="entry name" value="Zona pellucida, ZP-C domain"/>
    <property type="match status" value="1"/>
</dbReference>
<evidence type="ECO:0000313" key="17">
    <source>
        <dbReference type="RefSeq" id="XP_072837984.1"/>
    </source>
</evidence>
<keyword evidence="4 14" id="KW-1003">Cell membrane</keyword>
<evidence type="ECO:0000256" key="5">
    <source>
        <dbReference type="ARBA" id="ARBA00022525"/>
    </source>
</evidence>
<dbReference type="Gene3D" id="2.60.40.3210">
    <property type="entry name" value="Zona pellucida, ZP-N domain"/>
    <property type="match status" value="1"/>
</dbReference>
<keyword evidence="16" id="KW-1185">Reference proteome</keyword>
<gene>
    <name evidence="17" type="primary">LOC110071452</name>
</gene>
<evidence type="ECO:0000256" key="6">
    <source>
        <dbReference type="ARBA" id="ARBA00022530"/>
    </source>
</evidence>
<dbReference type="PROSITE" id="PS00682">
    <property type="entry name" value="ZP_1"/>
    <property type="match status" value="1"/>
</dbReference>
<evidence type="ECO:0000256" key="2">
    <source>
        <dbReference type="ARBA" id="ARBA00006735"/>
    </source>
</evidence>
<name>A0ABM5EXV4_9SAUR</name>
<reference evidence="17" key="1">
    <citation type="submission" date="2025-08" db="UniProtKB">
        <authorList>
            <consortium name="RefSeq"/>
        </authorList>
    </citation>
    <scope>IDENTIFICATION</scope>
</reference>